<dbReference type="InterPro" id="IPR035979">
    <property type="entry name" value="RBD_domain_sf"/>
</dbReference>
<dbReference type="InterPro" id="IPR019734">
    <property type="entry name" value="TPR_rpt"/>
</dbReference>
<dbReference type="SMART" id="SM00028">
    <property type="entry name" value="TPR"/>
    <property type="match status" value="3"/>
</dbReference>
<dbReference type="Gene3D" id="3.30.70.330">
    <property type="match status" value="1"/>
</dbReference>
<feature type="region of interest" description="Disordered" evidence="3">
    <location>
        <begin position="202"/>
        <end position="239"/>
    </location>
</feature>
<protein>
    <submittedName>
        <fullName evidence="5">Tetratricopeptide repeat protein 31</fullName>
    </submittedName>
</protein>
<feature type="compositionally biased region" description="Polar residues" evidence="3">
    <location>
        <begin position="142"/>
        <end position="152"/>
    </location>
</feature>
<dbReference type="SUPFAM" id="SSF48452">
    <property type="entry name" value="TPR-like"/>
    <property type="match status" value="1"/>
</dbReference>
<feature type="compositionally biased region" description="Basic and acidic residues" evidence="3">
    <location>
        <begin position="126"/>
        <end position="141"/>
    </location>
</feature>
<dbReference type="PANTHER" id="PTHR47678:SF1">
    <property type="entry name" value="TETRATRICOPEPTIDE REPEAT PROTEIN 31"/>
    <property type="match status" value="1"/>
</dbReference>
<dbReference type="InterPro" id="IPR011990">
    <property type="entry name" value="TPR-like_helical_dom_sf"/>
</dbReference>
<dbReference type="CDD" id="cd14270">
    <property type="entry name" value="UBA"/>
    <property type="match status" value="1"/>
</dbReference>
<name>A0AA47P5X4_MERPO</name>
<comment type="caution">
    <text evidence="5">The sequence shown here is derived from an EMBL/GenBank/DDBJ whole genome shotgun (WGS) entry which is preliminary data.</text>
</comment>
<dbReference type="Gene3D" id="1.25.40.10">
    <property type="entry name" value="Tetratricopeptide repeat domain"/>
    <property type="match status" value="1"/>
</dbReference>
<dbReference type="Pfam" id="PF13181">
    <property type="entry name" value="TPR_8"/>
    <property type="match status" value="2"/>
</dbReference>
<evidence type="ECO:0000313" key="6">
    <source>
        <dbReference type="Proteomes" id="UP001174136"/>
    </source>
</evidence>
<dbReference type="Gene3D" id="1.10.8.10">
    <property type="entry name" value="DNA helicase RuvA subunit, C-terminal domain"/>
    <property type="match status" value="1"/>
</dbReference>
<sequence>MDPTGYVQVDPHIMSAIVDLVGRRRVPPRLLELGLLGGLDFDSSVFEDYDREVMYRCWPEQNYSPASDNNSFTRSSLYLPHHIKPKETKEPPKPKLQCAPTEPVETRQKERKRLEKLKKEKQRPKKNAEENEETRETKQNDKANLSPLNSSGGADGQSSSCDSDSSSCSDDSDESAESESESEELDLASSFVNKAALIVKRKLEQKEPKHKPDRKEEKKAPVTQEPEPEPTKNKPNVKPVQELPVTRQATVTKDMLAAPININPTYEDNVKTSKELATLGNQYASAGRFDMAVKYFTDAIKYNPKEFKLFGNRSFCFEKMQQYEKALTDAQLSLNMAPGWVKGLYRKGRALAGLKRYEEAASTFKDVLKLDSSCTEAAQELMRVQITQLMECGFTREQSSNALIIHGNLNKAMEVLSKLNPTHTGTLYKVPILPPAVRENSPRTTAVSSGAPRAHLPPAFQHQHDPVPNGKPLNYNTSNVAPKAAPPPPHGHTVKSNPEHPKPAPELFPIWVGNLLPSMTETVIYDLFSRVGRIHSIKVLISKRCAFVNFTTQVHCDHAIHRFHGYELMGNKLALRYPDRIPQGMGMSKAALKAEDLQDDLFR</sequence>
<dbReference type="CDD" id="cd00590">
    <property type="entry name" value="RRM_SF"/>
    <property type="match status" value="1"/>
</dbReference>
<feature type="compositionally biased region" description="Basic residues" evidence="3">
    <location>
        <begin position="109"/>
        <end position="125"/>
    </location>
</feature>
<keyword evidence="1" id="KW-0694">RNA-binding</keyword>
<feature type="domain" description="RRM" evidence="4">
    <location>
        <begin position="508"/>
        <end position="580"/>
    </location>
</feature>
<feature type="compositionally biased region" description="Acidic residues" evidence="3">
    <location>
        <begin position="170"/>
        <end position="186"/>
    </location>
</feature>
<dbReference type="Proteomes" id="UP001174136">
    <property type="component" value="Unassembled WGS sequence"/>
</dbReference>
<evidence type="ECO:0000256" key="2">
    <source>
        <dbReference type="PROSITE-ProRule" id="PRU00339"/>
    </source>
</evidence>
<gene>
    <name evidence="5" type="primary">TTC31_0</name>
    <name evidence="5" type="ORF">N1851_009833</name>
</gene>
<dbReference type="InterPro" id="IPR012677">
    <property type="entry name" value="Nucleotide-bd_a/b_plait_sf"/>
</dbReference>
<evidence type="ECO:0000313" key="5">
    <source>
        <dbReference type="EMBL" id="KAK0149435.1"/>
    </source>
</evidence>
<dbReference type="SUPFAM" id="SSF54928">
    <property type="entry name" value="RNA-binding domain, RBD"/>
    <property type="match status" value="1"/>
</dbReference>
<dbReference type="Pfam" id="PF00076">
    <property type="entry name" value="RRM_1"/>
    <property type="match status" value="1"/>
</dbReference>
<evidence type="ECO:0000256" key="1">
    <source>
        <dbReference type="PROSITE-ProRule" id="PRU00176"/>
    </source>
</evidence>
<reference evidence="5" key="1">
    <citation type="journal article" date="2023" name="Front. Mar. Sci.">
        <title>A new Merluccius polli reference genome to investigate the effects of global change in West African waters.</title>
        <authorList>
            <person name="Mateo J.L."/>
            <person name="Blanco-Fernandez C."/>
            <person name="Garcia-Vazquez E."/>
            <person name="Machado-Schiaffino G."/>
        </authorList>
    </citation>
    <scope>NUCLEOTIDE SEQUENCE</scope>
    <source>
        <strain evidence="5">C29</strain>
        <tissue evidence="5">Fin</tissue>
    </source>
</reference>
<dbReference type="PROSITE" id="PS50005">
    <property type="entry name" value="TPR"/>
    <property type="match status" value="1"/>
</dbReference>
<keyword evidence="6" id="KW-1185">Reference proteome</keyword>
<evidence type="ECO:0000256" key="3">
    <source>
        <dbReference type="SAM" id="MobiDB-lite"/>
    </source>
</evidence>
<dbReference type="EMBL" id="JAOPHQ010001758">
    <property type="protein sequence ID" value="KAK0149435.1"/>
    <property type="molecule type" value="Genomic_DNA"/>
</dbReference>
<proteinExistence type="predicted"/>
<dbReference type="PANTHER" id="PTHR47678">
    <property type="entry name" value="TETRATRICOPEPTIDE REPEAT PROTEIN 31"/>
    <property type="match status" value="1"/>
</dbReference>
<dbReference type="SMART" id="SM00360">
    <property type="entry name" value="RRM"/>
    <property type="match status" value="1"/>
</dbReference>
<feature type="repeat" description="TPR" evidence="2">
    <location>
        <begin position="273"/>
        <end position="306"/>
    </location>
</feature>
<dbReference type="PROSITE" id="PS50102">
    <property type="entry name" value="RRM"/>
    <property type="match status" value="1"/>
</dbReference>
<evidence type="ECO:0000259" key="4">
    <source>
        <dbReference type="PROSITE" id="PS50102"/>
    </source>
</evidence>
<organism evidence="5 6">
    <name type="scientific">Merluccius polli</name>
    <name type="common">Benguela hake</name>
    <name type="synonym">Merluccius cadenati</name>
    <dbReference type="NCBI Taxonomy" id="89951"/>
    <lineage>
        <taxon>Eukaryota</taxon>
        <taxon>Metazoa</taxon>
        <taxon>Chordata</taxon>
        <taxon>Craniata</taxon>
        <taxon>Vertebrata</taxon>
        <taxon>Euteleostomi</taxon>
        <taxon>Actinopterygii</taxon>
        <taxon>Neopterygii</taxon>
        <taxon>Teleostei</taxon>
        <taxon>Neoteleostei</taxon>
        <taxon>Acanthomorphata</taxon>
        <taxon>Zeiogadaria</taxon>
        <taxon>Gadariae</taxon>
        <taxon>Gadiformes</taxon>
        <taxon>Gadoidei</taxon>
        <taxon>Merlucciidae</taxon>
        <taxon>Merluccius</taxon>
    </lineage>
</organism>
<dbReference type="AlphaFoldDB" id="A0AA47P5X4"/>
<feature type="region of interest" description="Disordered" evidence="3">
    <location>
        <begin position="84"/>
        <end position="188"/>
    </location>
</feature>
<feature type="compositionally biased region" description="Low complexity" evidence="3">
    <location>
        <begin position="158"/>
        <end position="169"/>
    </location>
</feature>
<feature type="region of interest" description="Disordered" evidence="3">
    <location>
        <begin position="439"/>
        <end position="501"/>
    </location>
</feature>
<dbReference type="InterPro" id="IPR000504">
    <property type="entry name" value="RRM_dom"/>
</dbReference>
<keyword evidence="2" id="KW-0802">TPR repeat</keyword>
<accession>A0AA47P5X4</accession>
<dbReference type="GO" id="GO:0003723">
    <property type="term" value="F:RNA binding"/>
    <property type="evidence" value="ECO:0007669"/>
    <property type="project" value="UniProtKB-UniRule"/>
</dbReference>